<dbReference type="PANTHER" id="PTHR36887">
    <property type="entry name" value="OS01G0532300 PROTEIN"/>
    <property type="match status" value="1"/>
</dbReference>
<dbReference type="AlphaFoldDB" id="A0A978W487"/>
<protein>
    <submittedName>
        <fullName evidence="2">Uncharacterized protein</fullName>
    </submittedName>
</protein>
<keyword evidence="1" id="KW-0812">Transmembrane</keyword>
<dbReference type="InterPro" id="IPR008480">
    <property type="entry name" value="DUF761_pln"/>
</dbReference>
<keyword evidence="1" id="KW-1133">Transmembrane helix</keyword>
<name>A0A978W487_ZIZJJ</name>
<feature type="transmembrane region" description="Helical" evidence="1">
    <location>
        <begin position="44"/>
        <end position="62"/>
    </location>
</feature>
<dbReference type="PANTHER" id="PTHR36887:SF1">
    <property type="entry name" value="OS01G0532300 PROTEIN"/>
    <property type="match status" value="1"/>
</dbReference>
<reference evidence="2" key="1">
    <citation type="journal article" date="2021" name="Front. Plant Sci.">
        <title>Chromosome-Scale Genome Assembly for Chinese Sour Jujube and Insights Into Its Genome Evolution and Domestication Signature.</title>
        <authorList>
            <person name="Shen L.-Y."/>
            <person name="Luo H."/>
            <person name="Wang X.-L."/>
            <person name="Wang X.-M."/>
            <person name="Qiu X.-J."/>
            <person name="Liu H."/>
            <person name="Zhou S.-S."/>
            <person name="Jia K.-H."/>
            <person name="Nie S."/>
            <person name="Bao Y.-T."/>
            <person name="Zhang R.-G."/>
            <person name="Yun Q.-Z."/>
            <person name="Chai Y.-H."/>
            <person name="Lu J.-Y."/>
            <person name="Li Y."/>
            <person name="Zhao S.-W."/>
            <person name="Mao J.-F."/>
            <person name="Jia S.-G."/>
            <person name="Mao Y.-M."/>
        </authorList>
    </citation>
    <scope>NUCLEOTIDE SEQUENCE</scope>
    <source>
        <strain evidence="2">AT0</strain>
        <tissue evidence="2">Leaf</tissue>
    </source>
</reference>
<organism evidence="2 3">
    <name type="scientific">Ziziphus jujuba var. spinosa</name>
    <dbReference type="NCBI Taxonomy" id="714518"/>
    <lineage>
        <taxon>Eukaryota</taxon>
        <taxon>Viridiplantae</taxon>
        <taxon>Streptophyta</taxon>
        <taxon>Embryophyta</taxon>
        <taxon>Tracheophyta</taxon>
        <taxon>Spermatophyta</taxon>
        <taxon>Magnoliopsida</taxon>
        <taxon>eudicotyledons</taxon>
        <taxon>Gunneridae</taxon>
        <taxon>Pentapetalae</taxon>
        <taxon>rosids</taxon>
        <taxon>fabids</taxon>
        <taxon>Rosales</taxon>
        <taxon>Rhamnaceae</taxon>
        <taxon>Paliureae</taxon>
        <taxon>Ziziphus</taxon>
    </lineage>
</organism>
<keyword evidence="1" id="KW-0472">Membrane</keyword>
<evidence type="ECO:0000256" key="1">
    <source>
        <dbReference type="SAM" id="Phobius"/>
    </source>
</evidence>
<sequence length="258" mass="29067">MKGPDWHRNKWFVENDTKQEILKGSKIFKASGPSLVWPFKKSQILMLSLLAILLVIAPLLSSSLRPTYLYFIINFLIIALGAEAGLLSFFSKPYSDDKKNTSLAHQKPAVVTHSVPDHKKGSAVNSNSKPICSSDVDREKVVPECDETTKANKVVERSMSEKTTGSVRSSAERVKKCPSTPSLFFIGGGEAEAEMDINGDNYYQEEVEVEEEEEEVGEISGQELFAKAETFIGNFYKQLKMQREESWKRIHGFYQRAF</sequence>
<dbReference type="EMBL" id="JAEACU010000001">
    <property type="protein sequence ID" value="KAH7546771.1"/>
    <property type="molecule type" value="Genomic_DNA"/>
</dbReference>
<dbReference type="Proteomes" id="UP000813462">
    <property type="component" value="Unassembled WGS sequence"/>
</dbReference>
<proteinExistence type="predicted"/>
<comment type="caution">
    <text evidence="2">The sequence shown here is derived from an EMBL/GenBank/DDBJ whole genome shotgun (WGS) entry which is preliminary data.</text>
</comment>
<gene>
    <name evidence="2" type="ORF">FEM48_Zijuj01G0236700</name>
</gene>
<evidence type="ECO:0000313" key="3">
    <source>
        <dbReference type="Proteomes" id="UP000813462"/>
    </source>
</evidence>
<accession>A0A978W487</accession>
<dbReference type="Pfam" id="PF05553">
    <property type="entry name" value="DUF761"/>
    <property type="match status" value="1"/>
</dbReference>
<feature type="transmembrane region" description="Helical" evidence="1">
    <location>
        <begin position="68"/>
        <end position="90"/>
    </location>
</feature>
<evidence type="ECO:0000313" key="2">
    <source>
        <dbReference type="EMBL" id="KAH7546771.1"/>
    </source>
</evidence>